<keyword evidence="4" id="KW-1185">Reference proteome</keyword>
<dbReference type="KEGG" id="scl:sce2607"/>
<dbReference type="InterPro" id="IPR008928">
    <property type="entry name" value="6-hairpin_glycosidase_sf"/>
</dbReference>
<dbReference type="eggNOG" id="COG1397">
    <property type="taxonomic scope" value="Bacteria"/>
</dbReference>
<feature type="transmembrane region" description="Helical" evidence="1">
    <location>
        <begin position="77"/>
        <end position="99"/>
    </location>
</feature>
<dbReference type="InterPro" id="IPR041411">
    <property type="entry name" value="Ldi"/>
</dbReference>
<keyword evidence="1" id="KW-1133">Transmembrane helix</keyword>
<organism evidence="3 4">
    <name type="scientific">Sorangium cellulosum (strain So ce56)</name>
    <name type="common">Polyangium cellulosum (strain So ce56)</name>
    <dbReference type="NCBI Taxonomy" id="448385"/>
    <lineage>
        <taxon>Bacteria</taxon>
        <taxon>Pseudomonadati</taxon>
        <taxon>Myxococcota</taxon>
        <taxon>Polyangia</taxon>
        <taxon>Polyangiales</taxon>
        <taxon>Polyangiaceae</taxon>
        <taxon>Sorangium</taxon>
    </lineage>
</organism>
<evidence type="ECO:0000313" key="4">
    <source>
        <dbReference type="Proteomes" id="UP000002139"/>
    </source>
</evidence>
<dbReference type="AlphaFoldDB" id="A9G718"/>
<reference evidence="3 4" key="1">
    <citation type="journal article" date="2007" name="Nat. Biotechnol.">
        <title>Complete genome sequence of the myxobacterium Sorangium cellulosum.</title>
        <authorList>
            <person name="Schneiker S."/>
            <person name="Perlova O."/>
            <person name="Kaiser O."/>
            <person name="Gerth K."/>
            <person name="Alici A."/>
            <person name="Altmeyer M.O."/>
            <person name="Bartels D."/>
            <person name="Bekel T."/>
            <person name="Beyer S."/>
            <person name="Bode E."/>
            <person name="Bode H.B."/>
            <person name="Bolten C.J."/>
            <person name="Choudhuri J.V."/>
            <person name="Doss S."/>
            <person name="Elnakady Y.A."/>
            <person name="Frank B."/>
            <person name="Gaigalat L."/>
            <person name="Goesmann A."/>
            <person name="Groeger C."/>
            <person name="Gross F."/>
            <person name="Jelsbak L."/>
            <person name="Jelsbak L."/>
            <person name="Kalinowski J."/>
            <person name="Kegler C."/>
            <person name="Knauber T."/>
            <person name="Konietzny S."/>
            <person name="Kopp M."/>
            <person name="Krause L."/>
            <person name="Krug D."/>
            <person name="Linke B."/>
            <person name="Mahmud T."/>
            <person name="Martinez-Arias R."/>
            <person name="McHardy A.C."/>
            <person name="Merai M."/>
            <person name="Meyer F."/>
            <person name="Mormann S."/>
            <person name="Munoz-Dorado J."/>
            <person name="Perez J."/>
            <person name="Pradella S."/>
            <person name="Rachid S."/>
            <person name="Raddatz G."/>
            <person name="Rosenau F."/>
            <person name="Rueckert C."/>
            <person name="Sasse F."/>
            <person name="Scharfe M."/>
            <person name="Schuster S.C."/>
            <person name="Suen G."/>
            <person name="Treuner-Lange A."/>
            <person name="Velicer G.J."/>
            <person name="Vorholter F.-J."/>
            <person name="Weissman K.J."/>
            <person name="Welch R.D."/>
            <person name="Wenzel S.C."/>
            <person name="Whitworth D.E."/>
            <person name="Wilhelm S."/>
            <person name="Wittmann C."/>
            <person name="Bloecker H."/>
            <person name="Puehler A."/>
            <person name="Mueller R."/>
        </authorList>
    </citation>
    <scope>NUCLEOTIDE SEQUENCE [LARGE SCALE GENOMIC DNA]</scope>
    <source>
        <strain evidence="4">So ce56</strain>
    </source>
</reference>
<keyword evidence="1" id="KW-0472">Membrane</keyword>
<dbReference type="Pfam" id="PF18566">
    <property type="entry name" value="Ldi"/>
    <property type="match status" value="1"/>
</dbReference>
<name>A9G718_SORC5</name>
<gene>
    <name evidence="3" type="ordered locus">sce2607</name>
</gene>
<dbReference type="Proteomes" id="UP000002139">
    <property type="component" value="Chromosome"/>
</dbReference>
<keyword evidence="1" id="KW-0812">Transmembrane</keyword>
<evidence type="ECO:0000259" key="2">
    <source>
        <dbReference type="Pfam" id="PF18566"/>
    </source>
</evidence>
<dbReference type="GO" id="GO:0005975">
    <property type="term" value="P:carbohydrate metabolic process"/>
    <property type="evidence" value="ECO:0007669"/>
    <property type="project" value="InterPro"/>
</dbReference>
<dbReference type="STRING" id="448385.sce2607"/>
<evidence type="ECO:0000256" key="1">
    <source>
        <dbReference type="SAM" id="Phobius"/>
    </source>
</evidence>
<dbReference type="HOGENOM" id="CLU_717333_0_0_7"/>
<dbReference type="EMBL" id="AM746676">
    <property type="protein sequence ID" value="CAN92766.1"/>
    <property type="molecule type" value="Genomic_DNA"/>
</dbReference>
<evidence type="ECO:0000313" key="3">
    <source>
        <dbReference type="EMBL" id="CAN92766.1"/>
    </source>
</evidence>
<feature type="domain" description="Linalool dehydratase/isomerase" evidence="2">
    <location>
        <begin position="248"/>
        <end position="439"/>
    </location>
</feature>
<proteinExistence type="predicted"/>
<dbReference type="SUPFAM" id="SSF48208">
    <property type="entry name" value="Six-hairpin glycosidases"/>
    <property type="match status" value="1"/>
</dbReference>
<sequence>MDVGVSAAVVRRFVDPMFALMYEIGHPVRKSPEPPPIRHISRAARPRRRATLRPMTDLSSTAGVVVRPAAAGRLRRLGAAALSLLVATAVWLPCLHLFFRSEPGEHRASGALSPRGQALLAHQLSLWEEDSAAQDAALARMRAANAEWDFMGRTFLVLGLANAALRDPGAQARHLAVIDRIVDETLAIERERGMLHFMMPYATRRPFVQQPARSLFVDGEIALMLGARALVARRADHEAELDARVAEMRSRMERSPVLSAESYPDECWTFCNTLALSAMRMADALHGERRGLDLGRRWLAAARARLLDPKTGLLVSSYTHDGRILDGPEGSSLWLVAHALLLIDPDFARDQYARARRELGAELLGFGWAREWPRSWAGPEDVDSGPIVPLVGASAGSSGLALLGAAAFGDAPYLGGLLTSLELAAFPIREGDRLRYAASNQVGDAALLYALSFGPLWERIAGAGGAP</sequence>
<protein>
    <recommendedName>
        <fullName evidence="2">Linalool dehydratase/isomerase domain-containing protein</fullName>
    </recommendedName>
</protein>
<accession>A9G718</accession>